<proteinExistence type="predicted"/>
<organism evidence="1">
    <name type="scientific">Rhipicephalus microplus</name>
    <name type="common">Cattle tick</name>
    <name type="synonym">Boophilus microplus</name>
    <dbReference type="NCBI Taxonomy" id="6941"/>
    <lineage>
        <taxon>Eukaryota</taxon>
        <taxon>Metazoa</taxon>
        <taxon>Ecdysozoa</taxon>
        <taxon>Arthropoda</taxon>
        <taxon>Chelicerata</taxon>
        <taxon>Arachnida</taxon>
        <taxon>Acari</taxon>
        <taxon>Parasitiformes</taxon>
        <taxon>Ixodida</taxon>
        <taxon>Ixodoidea</taxon>
        <taxon>Ixodidae</taxon>
        <taxon>Rhipicephalinae</taxon>
        <taxon>Rhipicephalus</taxon>
        <taxon>Boophilus</taxon>
    </lineage>
</organism>
<dbReference type="AlphaFoldDB" id="A0A6M2DAA5"/>
<name>A0A6M2DAA5_RHIMP</name>
<sequence>MTSLVRVFVETFLLCLWWFEAPLGPALRCLLSLTYCMPSLMSVPRWKYLSAVVVASSIEHSLLLLHCQNISLQTVWGGCTQQCLQSKV</sequence>
<evidence type="ECO:0000313" key="1">
    <source>
        <dbReference type="EMBL" id="NOV43065.1"/>
    </source>
</evidence>
<dbReference type="EMBL" id="GHWJ01010328">
    <property type="protein sequence ID" value="NOV43065.1"/>
    <property type="molecule type" value="Transcribed_RNA"/>
</dbReference>
<reference evidence="1" key="1">
    <citation type="submission" date="2019-09" db="EMBL/GenBank/DDBJ databases">
        <title>Organ-specific transcriptomic study of the physiology of the cattle tick, Rhipicephalus microplus.</title>
        <authorList>
            <person name="Tirloni L."/>
            <person name="Braz G."/>
            <person name="Gandara A.C.P."/>
            <person name="Sabadin G.A."/>
            <person name="da Silva R.M."/>
            <person name="Guizzo M.G."/>
            <person name="Machado J.A."/>
            <person name="Costa E.P."/>
            <person name="Gomes H.F."/>
            <person name="Moraes J."/>
            <person name="Mota M.B.S."/>
            <person name="Mesquita R.D."/>
            <person name="Alvarenga P.H."/>
            <person name="Alves F."/>
            <person name="Seixas A."/>
            <person name="da Fonseca R.N."/>
            <person name="Fogaca A."/>
            <person name="Logullo C."/>
            <person name="Tanaka A."/>
            <person name="Daffre S."/>
            <person name="Termignoni C."/>
            <person name="Vaz I.S.Jr."/>
            <person name="Oliveira P.L."/>
            <person name="Ribeiro J.M."/>
        </authorList>
    </citation>
    <scope>NUCLEOTIDE SEQUENCE</scope>
    <source>
        <strain evidence="1">Porto Alegre</strain>
    </source>
</reference>
<accession>A0A6M2DAA5</accession>
<protein>
    <submittedName>
        <fullName evidence="1">Putative secreted protein ovary overexpressed</fullName>
    </submittedName>
</protein>